<dbReference type="Proteomes" id="UP000325243">
    <property type="component" value="Unassembled WGS sequence"/>
</dbReference>
<dbReference type="PANTHER" id="PTHR21716:SF64">
    <property type="entry name" value="AI-2 TRANSPORT PROTEIN TQSA"/>
    <property type="match status" value="1"/>
</dbReference>
<feature type="transmembrane region" description="Helical" evidence="7">
    <location>
        <begin position="237"/>
        <end position="262"/>
    </location>
</feature>
<feature type="transmembrane region" description="Helical" evidence="7">
    <location>
        <begin position="161"/>
        <end position="185"/>
    </location>
</feature>
<keyword evidence="4 7" id="KW-1133">Transmembrane helix</keyword>
<feature type="transmembrane region" description="Helical" evidence="7">
    <location>
        <begin position="57"/>
        <end position="74"/>
    </location>
</feature>
<organism evidence="8 9">
    <name type="scientific">Agromyces mariniharenae</name>
    <dbReference type="NCBI Taxonomy" id="2604423"/>
    <lineage>
        <taxon>Bacteria</taxon>
        <taxon>Bacillati</taxon>
        <taxon>Actinomycetota</taxon>
        <taxon>Actinomycetes</taxon>
        <taxon>Micrococcales</taxon>
        <taxon>Microbacteriaceae</taxon>
        <taxon>Agromyces</taxon>
    </lineage>
</organism>
<dbReference type="RefSeq" id="WP_148733186.1">
    <property type="nucleotide sequence ID" value="NZ_VSSB01000001.1"/>
</dbReference>
<feature type="transmembrane region" description="Helical" evidence="7">
    <location>
        <begin position="319"/>
        <end position="346"/>
    </location>
</feature>
<dbReference type="AlphaFoldDB" id="A0A5S4VAS3"/>
<keyword evidence="3 7" id="KW-0812">Transmembrane</keyword>
<keyword evidence="9" id="KW-1185">Reference proteome</keyword>
<sequence>MWWNRRKQAETAPPVTPEPDAPPVQTAPVSPHRTAYIMIGLAGAVVASFGIAAISEIFVWTFFALVLTICVYPLRSWLERHGVKRGVATVAVILAVVLLLGAFAFAFFFSFAQFLALLPQYTDELQTWASNAGAWLSSLGLGQQQIDEITTWFDPGKVLDVIGSVVGSAAGFVTAAVILLTMLMLMAMDSSPVRTLVRELYPRRPLLATAAFAYTFGVRRYMVVTTFLGIAQGVINWIALVLLGVPGAALWGVLAFLCSFIPNVGYFIAIIPPIVFGALVGGWPLVVAVIVVYGIINAVVQSLVQPRVVGNAVALSQSITFFSVLFWAVVLGPMGAILAIPLTLLVRMLLVDSNPNMAWTRAALGDFDEAKKVMEAEDAAAKAERKLRRHPEGNGAIAADVADTGAPSTDAAAG</sequence>
<reference evidence="8 9" key="1">
    <citation type="submission" date="2019-08" db="EMBL/GenBank/DDBJ databases">
        <authorList>
            <person name="Hu J."/>
        </authorList>
    </citation>
    <scope>NUCLEOTIDE SEQUENCE [LARGE SCALE GENOMIC DNA]</scope>
    <source>
        <strain evidence="8 9">NEAU-184</strain>
    </source>
</reference>
<dbReference type="GO" id="GO:0055085">
    <property type="term" value="P:transmembrane transport"/>
    <property type="evidence" value="ECO:0007669"/>
    <property type="project" value="TreeGrafter"/>
</dbReference>
<evidence type="ECO:0000313" key="8">
    <source>
        <dbReference type="EMBL" id="TYL53720.1"/>
    </source>
</evidence>
<evidence type="ECO:0000256" key="6">
    <source>
        <dbReference type="SAM" id="MobiDB-lite"/>
    </source>
</evidence>
<feature type="transmembrane region" description="Helical" evidence="7">
    <location>
        <begin position="34"/>
        <end position="51"/>
    </location>
</feature>
<protein>
    <submittedName>
        <fullName evidence="8">AI-2E family transporter</fullName>
    </submittedName>
</protein>
<name>A0A5S4VAS3_9MICO</name>
<feature type="region of interest" description="Disordered" evidence="6">
    <location>
        <begin position="1"/>
        <end position="27"/>
    </location>
</feature>
<keyword evidence="5 7" id="KW-0472">Membrane</keyword>
<dbReference type="Pfam" id="PF01594">
    <property type="entry name" value="AI-2E_transport"/>
    <property type="match status" value="1"/>
</dbReference>
<comment type="similarity">
    <text evidence="2">Belongs to the autoinducer-2 exporter (AI-2E) (TC 2.A.86) family.</text>
</comment>
<evidence type="ECO:0000256" key="3">
    <source>
        <dbReference type="ARBA" id="ARBA00022692"/>
    </source>
</evidence>
<evidence type="ECO:0000256" key="1">
    <source>
        <dbReference type="ARBA" id="ARBA00004141"/>
    </source>
</evidence>
<evidence type="ECO:0000256" key="4">
    <source>
        <dbReference type="ARBA" id="ARBA00022989"/>
    </source>
</evidence>
<dbReference type="InterPro" id="IPR002549">
    <property type="entry name" value="AI-2E-like"/>
</dbReference>
<feature type="transmembrane region" description="Helical" evidence="7">
    <location>
        <begin position="274"/>
        <end position="299"/>
    </location>
</feature>
<proteinExistence type="inferred from homology"/>
<comment type="subcellular location">
    <subcellularLocation>
        <location evidence="1">Membrane</location>
        <topology evidence="1">Multi-pass membrane protein</topology>
    </subcellularLocation>
</comment>
<evidence type="ECO:0000256" key="5">
    <source>
        <dbReference type="ARBA" id="ARBA00023136"/>
    </source>
</evidence>
<feature type="region of interest" description="Disordered" evidence="6">
    <location>
        <begin position="382"/>
        <end position="414"/>
    </location>
</feature>
<dbReference type="GO" id="GO:0016020">
    <property type="term" value="C:membrane"/>
    <property type="evidence" value="ECO:0007669"/>
    <property type="project" value="UniProtKB-SubCell"/>
</dbReference>
<accession>A0A5S4VAS3</accession>
<dbReference type="EMBL" id="VSSB01000001">
    <property type="protein sequence ID" value="TYL53720.1"/>
    <property type="molecule type" value="Genomic_DNA"/>
</dbReference>
<gene>
    <name evidence="8" type="ORF">FYC51_08725</name>
</gene>
<dbReference type="PANTHER" id="PTHR21716">
    <property type="entry name" value="TRANSMEMBRANE PROTEIN"/>
    <property type="match status" value="1"/>
</dbReference>
<evidence type="ECO:0000256" key="2">
    <source>
        <dbReference type="ARBA" id="ARBA00009773"/>
    </source>
</evidence>
<evidence type="ECO:0000313" key="9">
    <source>
        <dbReference type="Proteomes" id="UP000325243"/>
    </source>
</evidence>
<evidence type="ECO:0000256" key="7">
    <source>
        <dbReference type="SAM" id="Phobius"/>
    </source>
</evidence>
<feature type="transmembrane region" description="Helical" evidence="7">
    <location>
        <begin position="86"/>
        <end position="109"/>
    </location>
</feature>
<comment type="caution">
    <text evidence="8">The sequence shown here is derived from an EMBL/GenBank/DDBJ whole genome shotgun (WGS) entry which is preliminary data.</text>
</comment>